<reference evidence="2 3" key="1">
    <citation type="journal article" date="2012" name="Science">
        <title>The Paleozoic origin of enzymatic lignin decomposition reconstructed from 31 fungal genomes.</title>
        <authorList>
            <person name="Floudas D."/>
            <person name="Binder M."/>
            <person name="Riley R."/>
            <person name="Barry K."/>
            <person name="Blanchette R.A."/>
            <person name="Henrissat B."/>
            <person name="Martinez A.T."/>
            <person name="Otillar R."/>
            <person name="Spatafora J.W."/>
            <person name="Yadav J.S."/>
            <person name="Aerts A."/>
            <person name="Benoit I."/>
            <person name="Boyd A."/>
            <person name="Carlson A."/>
            <person name="Copeland A."/>
            <person name="Coutinho P.M."/>
            <person name="de Vries R.P."/>
            <person name="Ferreira P."/>
            <person name="Findley K."/>
            <person name="Foster B."/>
            <person name="Gaskell J."/>
            <person name="Glotzer D."/>
            <person name="Gorecki P."/>
            <person name="Heitman J."/>
            <person name="Hesse C."/>
            <person name="Hori C."/>
            <person name="Igarashi K."/>
            <person name="Jurgens J.A."/>
            <person name="Kallen N."/>
            <person name="Kersten P."/>
            <person name="Kohler A."/>
            <person name="Kuees U."/>
            <person name="Kumar T.K.A."/>
            <person name="Kuo A."/>
            <person name="LaButti K."/>
            <person name="Larrondo L.F."/>
            <person name="Lindquist E."/>
            <person name="Ling A."/>
            <person name="Lombard V."/>
            <person name="Lucas S."/>
            <person name="Lundell T."/>
            <person name="Martin R."/>
            <person name="McLaughlin D.J."/>
            <person name="Morgenstern I."/>
            <person name="Morin E."/>
            <person name="Murat C."/>
            <person name="Nagy L.G."/>
            <person name="Nolan M."/>
            <person name="Ohm R.A."/>
            <person name="Patyshakuliyeva A."/>
            <person name="Rokas A."/>
            <person name="Ruiz-Duenas F.J."/>
            <person name="Sabat G."/>
            <person name="Salamov A."/>
            <person name="Samejima M."/>
            <person name="Schmutz J."/>
            <person name="Slot J.C."/>
            <person name="St John F."/>
            <person name="Stenlid J."/>
            <person name="Sun H."/>
            <person name="Sun S."/>
            <person name="Syed K."/>
            <person name="Tsang A."/>
            <person name="Wiebenga A."/>
            <person name="Young D."/>
            <person name="Pisabarro A."/>
            <person name="Eastwood D.C."/>
            <person name="Martin F."/>
            <person name="Cullen D."/>
            <person name="Grigoriev I.V."/>
            <person name="Hibbett D.S."/>
        </authorList>
    </citation>
    <scope>NUCLEOTIDE SEQUENCE [LARGE SCALE GENOMIC DNA]</scope>
    <source>
        <strain evidence="2 3">LYAD-421 SS1</strain>
    </source>
</reference>
<dbReference type="RefSeq" id="XP_007366462.1">
    <property type="nucleotide sequence ID" value="XM_007366400.1"/>
</dbReference>
<dbReference type="GeneID" id="18835577"/>
<protein>
    <submittedName>
        <fullName evidence="2">Uncharacterized protein</fullName>
    </submittedName>
</protein>
<dbReference type="EMBL" id="JH719413">
    <property type="protein sequence ID" value="EJF60927.1"/>
    <property type="molecule type" value="Genomic_DNA"/>
</dbReference>
<evidence type="ECO:0000313" key="3">
    <source>
        <dbReference type="Proteomes" id="UP000053319"/>
    </source>
</evidence>
<proteinExistence type="predicted"/>
<dbReference type="AlphaFoldDB" id="R7T165"/>
<name>R7T165_DICSQ</name>
<dbReference type="KEGG" id="dsq:DICSQDRAFT_137169"/>
<gene>
    <name evidence="2" type="ORF">DICSQDRAFT_137169</name>
</gene>
<evidence type="ECO:0000256" key="1">
    <source>
        <dbReference type="SAM" id="MobiDB-lite"/>
    </source>
</evidence>
<feature type="region of interest" description="Disordered" evidence="1">
    <location>
        <begin position="38"/>
        <end position="70"/>
    </location>
</feature>
<dbReference type="Proteomes" id="UP000053319">
    <property type="component" value="Unassembled WGS sequence"/>
</dbReference>
<accession>R7T165</accession>
<organism evidence="2 3">
    <name type="scientific">Dichomitus squalens (strain LYAD-421)</name>
    <name type="common">Western red white-rot fungus</name>
    <dbReference type="NCBI Taxonomy" id="732165"/>
    <lineage>
        <taxon>Eukaryota</taxon>
        <taxon>Fungi</taxon>
        <taxon>Dikarya</taxon>
        <taxon>Basidiomycota</taxon>
        <taxon>Agaricomycotina</taxon>
        <taxon>Agaricomycetes</taxon>
        <taxon>Polyporales</taxon>
        <taxon>Polyporaceae</taxon>
        <taxon>Dichomitus</taxon>
    </lineage>
</organism>
<evidence type="ECO:0000313" key="2">
    <source>
        <dbReference type="EMBL" id="EJF60927.1"/>
    </source>
</evidence>
<sequence length="70" mass="7684">MRNIACPTKEAAGSVAIRYPESTSRPFGRQYRVQEGTGVFDNKRAGDHSAREDVHVPPRKGLTLGSSRRG</sequence>
<dbReference type="HOGENOM" id="CLU_2757735_0_0_1"/>
<feature type="compositionally biased region" description="Basic and acidic residues" evidence="1">
    <location>
        <begin position="41"/>
        <end position="56"/>
    </location>
</feature>